<keyword evidence="4" id="KW-0413">Isomerase</keyword>
<dbReference type="Pfam" id="PF00300">
    <property type="entry name" value="His_Phos_1"/>
    <property type="match status" value="1"/>
</dbReference>
<feature type="active site" description="Tele-phosphohistidine intermediate" evidence="2">
    <location>
        <position position="7"/>
    </location>
</feature>
<dbReference type="GO" id="GO:0004331">
    <property type="term" value="F:fructose-2,6-bisphosphate 2-phosphatase activity"/>
    <property type="evidence" value="ECO:0007669"/>
    <property type="project" value="TreeGrafter"/>
</dbReference>
<dbReference type="STRING" id="36847.CLNEO_10570"/>
<evidence type="ECO:0000256" key="3">
    <source>
        <dbReference type="PIRSR" id="PIRSR613078-2"/>
    </source>
</evidence>
<dbReference type="CDD" id="cd07067">
    <property type="entry name" value="HP_PGM_like"/>
    <property type="match status" value="1"/>
</dbReference>
<dbReference type="AlphaFoldDB" id="A0A136WH25"/>
<dbReference type="InterPro" id="IPR013078">
    <property type="entry name" value="His_Pase_superF_clade-1"/>
</dbReference>
<evidence type="ECO:0000256" key="1">
    <source>
        <dbReference type="ARBA" id="ARBA00022801"/>
    </source>
</evidence>
<dbReference type="RefSeq" id="WP_066085599.1">
    <property type="nucleotide sequence ID" value="NZ_LRVM01000002.1"/>
</dbReference>
<dbReference type="Proteomes" id="UP000070539">
    <property type="component" value="Unassembled WGS sequence"/>
</dbReference>
<dbReference type="PIRSF" id="PIRSF000709">
    <property type="entry name" value="6PFK_2-Ptase"/>
    <property type="match status" value="1"/>
</dbReference>
<evidence type="ECO:0000256" key="2">
    <source>
        <dbReference type="PIRSR" id="PIRSR613078-1"/>
    </source>
</evidence>
<accession>A0A136WH25</accession>
<dbReference type="GO" id="GO:0005829">
    <property type="term" value="C:cytosol"/>
    <property type="evidence" value="ECO:0007669"/>
    <property type="project" value="TreeGrafter"/>
</dbReference>
<dbReference type="GO" id="GO:0045820">
    <property type="term" value="P:negative regulation of glycolytic process"/>
    <property type="evidence" value="ECO:0007669"/>
    <property type="project" value="TreeGrafter"/>
</dbReference>
<dbReference type="PANTHER" id="PTHR46517:SF1">
    <property type="entry name" value="FRUCTOSE-2,6-BISPHOSPHATASE TIGAR"/>
    <property type="match status" value="1"/>
</dbReference>
<dbReference type="InterPro" id="IPR001345">
    <property type="entry name" value="PG/BPGM_mutase_AS"/>
</dbReference>
<name>A0A136WH25_9FIRM</name>
<evidence type="ECO:0000313" key="5">
    <source>
        <dbReference type="Proteomes" id="UP000070539"/>
    </source>
</evidence>
<dbReference type="GO" id="GO:0043456">
    <property type="term" value="P:regulation of pentose-phosphate shunt"/>
    <property type="evidence" value="ECO:0007669"/>
    <property type="project" value="TreeGrafter"/>
</dbReference>
<feature type="binding site" evidence="3">
    <location>
        <position position="56"/>
    </location>
    <ligand>
        <name>substrate</name>
    </ligand>
</feature>
<dbReference type="GO" id="GO:0004619">
    <property type="term" value="F:phosphoglycerate mutase activity"/>
    <property type="evidence" value="ECO:0007669"/>
    <property type="project" value="UniProtKB-EC"/>
</dbReference>
<protein>
    <submittedName>
        <fullName evidence="4">2,3-bisphosphoglycerate-dependent phosphoglycerate mutase</fullName>
        <ecNumber evidence="4">5.4.2.11</ecNumber>
    </submittedName>
</protein>
<dbReference type="InterPro" id="IPR029033">
    <property type="entry name" value="His_PPase_superfam"/>
</dbReference>
<dbReference type="PANTHER" id="PTHR46517">
    <property type="entry name" value="FRUCTOSE-2,6-BISPHOSPHATASE TIGAR"/>
    <property type="match status" value="1"/>
</dbReference>
<gene>
    <name evidence="4" type="primary">gpmA</name>
    <name evidence="4" type="ORF">CLNEO_10570</name>
</gene>
<dbReference type="Gene3D" id="3.40.50.1240">
    <property type="entry name" value="Phosphoglycerate mutase-like"/>
    <property type="match status" value="1"/>
</dbReference>
<dbReference type="SUPFAM" id="SSF53254">
    <property type="entry name" value="Phosphoglycerate mutase-like"/>
    <property type="match status" value="1"/>
</dbReference>
<sequence>MIYLVRHGETDWNLFKRCNGMTETYLNQTGLLQAKLQAKNLKDINFDVCFCSSQIRARQFCEILYSSSVIFDERLVEMFCGEFEGMEETPEMMKAFWQAIQTGDRGTEHFRSFIKRNCDVCDMIEKDYKGRNVLIITHAANTRVINYYFTGKPQNYDWNKQVIQKGELITFAN</sequence>
<dbReference type="PROSITE" id="PS00175">
    <property type="entry name" value="PG_MUTASE"/>
    <property type="match status" value="1"/>
</dbReference>
<proteinExistence type="predicted"/>
<feature type="binding site" evidence="3">
    <location>
        <begin position="6"/>
        <end position="13"/>
    </location>
    <ligand>
        <name>substrate</name>
    </ligand>
</feature>
<comment type="caution">
    <text evidence="4">The sequence shown here is derived from an EMBL/GenBank/DDBJ whole genome shotgun (WGS) entry which is preliminary data.</text>
</comment>
<organism evidence="4 5">
    <name type="scientific">Anaerotignum neopropionicum</name>
    <dbReference type="NCBI Taxonomy" id="36847"/>
    <lineage>
        <taxon>Bacteria</taxon>
        <taxon>Bacillati</taxon>
        <taxon>Bacillota</taxon>
        <taxon>Clostridia</taxon>
        <taxon>Lachnospirales</taxon>
        <taxon>Anaerotignaceae</taxon>
        <taxon>Anaerotignum</taxon>
    </lineage>
</organism>
<evidence type="ECO:0000313" key="4">
    <source>
        <dbReference type="EMBL" id="KXL53831.1"/>
    </source>
</evidence>
<keyword evidence="5" id="KW-1185">Reference proteome</keyword>
<keyword evidence="1" id="KW-0378">Hydrolase</keyword>
<dbReference type="EMBL" id="LRVM01000002">
    <property type="protein sequence ID" value="KXL53831.1"/>
    <property type="molecule type" value="Genomic_DNA"/>
</dbReference>
<dbReference type="EC" id="5.4.2.11" evidence="4"/>
<dbReference type="SMART" id="SM00855">
    <property type="entry name" value="PGAM"/>
    <property type="match status" value="1"/>
</dbReference>
<feature type="active site" description="Proton donor/acceptor" evidence="2">
    <location>
        <position position="77"/>
    </location>
</feature>
<dbReference type="OrthoDB" id="9781415at2"/>
<reference evidence="4 5" key="1">
    <citation type="submission" date="2016-01" db="EMBL/GenBank/DDBJ databases">
        <title>Genome sequence of Clostridium neopropionicum X4, DSM-3847.</title>
        <authorList>
            <person name="Poehlein A."/>
            <person name="Beck M.H."/>
            <person name="Bengelsdorf F.R."/>
            <person name="Daniel R."/>
            <person name="Duerre P."/>
        </authorList>
    </citation>
    <scope>NUCLEOTIDE SEQUENCE [LARGE SCALE GENOMIC DNA]</scope>
    <source>
        <strain evidence="4 5">DSM-3847</strain>
    </source>
</reference>
<dbReference type="InterPro" id="IPR051695">
    <property type="entry name" value="Phosphoglycerate_Mutase"/>
</dbReference>